<feature type="transmembrane region" description="Helical" evidence="1">
    <location>
        <begin position="138"/>
        <end position="168"/>
    </location>
</feature>
<dbReference type="AlphaFoldDB" id="A0A921ITC7"/>
<dbReference type="EMBL" id="JAUEIR010000009">
    <property type="protein sequence ID" value="MDN0070097.1"/>
    <property type="molecule type" value="Genomic_DNA"/>
</dbReference>
<feature type="transmembrane region" description="Helical" evidence="1">
    <location>
        <begin position="362"/>
        <end position="385"/>
    </location>
</feature>
<reference evidence="2" key="2">
    <citation type="submission" date="2021-09" db="EMBL/GenBank/DDBJ databases">
        <authorList>
            <person name="Gilroy R."/>
        </authorList>
    </citation>
    <scope>NUCLEOTIDE SEQUENCE</scope>
    <source>
        <strain evidence="2">ChiGjej2B2-7701</strain>
    </source>
</reference>
<organism evidence="2 5">
    <name type="scientific">Collinsella ihumii</name>
    <dbReference type="NCBI Taxonomy" id="1720204"/>
    <lineage>
        <taxon>Bacteria</taxon>
        <taxon>Bacillati</taxon>
        <taxon>Actinomycetota</taxon>
        <taxon>Coriobacteriia</taxon>
        <taxon>Coriobacteriales</taxon>
        <taxon>Coriobacteriaceae</taxon>
        <taxon>Collinsella</taxon>
    </lineage>
</organism>
<dbReference type="Proteomes" id="UP000746751">
    <property type="component" value="Unassembled WGS sequence"/>
</dbReference>
<protein>
    <submittedName>
        <fullName evidence="2">Ethanolamine utilization protein EutH</fullName>
    </submittedName>
</protein>
<keyword evidence="1" id="KW-1133">Transmembrane helix</keyword>
<feature type="transmembrane region" description="Helical" evidence="1">
    <location>
        <begin position="105"/>
        <end position="126"/>
    </location>
</feature>
<reference evidence="3" key="3">
    <citation type="submission" date="2023-06" db="EMBL/GenBank/DDBJ databases">
        <authorList>
            <person name="Zeman M."/>
            <person name="Kubasova T."/>
            <person name="Jahodarova E."/>
            <person name="Nykrynova M."/>
            <person name="Rychlik I."/>
        </authorList>
    </citation>
    <scope>NUCLEOTIDE SEQUENCE</scope>
    <source>
        <strain evidence="4">15_COKtk</strain>
        <strain evidence="3">176_SSukc20</strain>
    </source>
</reference>
<dbReference type="Proteomes" id="UP001168505">
    <property type="component" value="Unassembled WGS sequence"/>
</dbReference>
<feature type="transmembrane region" description="Helical" evidence="1">
    <location>
        <begin position="62"/>
        <end position="85"/>
    </location>
</feature>
<comment type="caution">
    <text evidence="2">The sequence shown here is derived from an EMBL/GenBank/DDBJ whole genome shotgun (WGS) entry which is preliminary data.</text>
</comment>
<feature type="transmembrane region" description="Helical" evidence="1">
    <location>
        <begin position="269"/>
        <end position="287"/>
    </location>
</feature>
<dbReference type="GO" id="GO:0005886">
    <property type="term" value="C:plasma membrane"/>
    <property type="evidence" value="ECO:0007669"/>
    <property type="project" value="TreeGrafter"/>
</dbReference>
<reference evidence="2" key="1">
    <citation type="journal article" date="2021" name="PeerJ">
        <title>Extensive microbial diversity within the chicken gut microbiome revealed by metagenomics and culture.</title>
        <authorList>
            <person name="Gilroy R."/>
            <person name="Ravi A."/>
            <person name="Getino M."/>
            <person name="Pursley I."/>
            <person name="Horton D.L."/>
            <person name="Alikhan N.F."/>
            <person name="Baker D."/>
            <person name="Gharbi K."/>
            <person name="Hall N."/>
            <person name="Watson M."/>
            <person name="Adriaenssens E.M."/>
            <person name="Foster-Nyarko E."/>
            <person name="Jarju S."/>
            <person name="Secka A."/>
            <person name="Antonio M."/>
            <person name="Oren A."/>
            <person name="Chaudhuri R.R."/>
            <person name="La Ragione R."/>
            <person name="Hildebrand F."/>
            <person name="Pallen M.J."/>
        </authorList>
    </citation>
    <scope>NUCLEOTIDE SEQUENCE</scope>
    <source>
        <strain evidence="2">ChiGjej2B2-7701</strain>
    </source>
</reference>
<feature type="transmembrane region" description="Helical" evidence="1">
    <location>
        <begin position="217"/>
        <end position="241"/>
    </location>
</feature>
<keyword evidence="1" id="KW-0472">Membrane</keyword>
<proteinExistence type="predicted"/>
<dbReference type="EMBL" id="JAUEIQ010000003">
    <property type="protein sequence ID" value="MDN0063570.1"/>
    <property type="molecule type" value="Genomic_DNA"/>
</dbReference>
<dbReference type="PANTHER" id="PTHR40089">
    <property type="entry name" value="ETHANOLAMINE UTILIZATION PROTEIN EUTH"/>
    <property type="match status" value="1"/>
</dbReference>
<feature type="transmembrane region" description="Helical" evidence="1">
    <location>
        <begin position="31"/>
        <end position="55"/>
    </location>
</feature>
<keyword evidence="6" id="KW-1185">Reference proteome</keyword>
<evidence type="ECO:0000313" key="4">
    <source>
        <dbReference type="EMBL" id="MDN0070097.1"/>
    </source>
</evidence>
<dbReference type="InterPro" id="IPR007441">
    <property type="entry name" value="EutH"/>
</dbReference>
<feature type="transmembrane region" description="Helical" evidence="1">
    <location>
        <begin position="180"/>
        <end position="205"/>
    </location>
</feature>
<dbReference type="EMBL" id="DYVF01000059">
    <property type="protein sequence ID" value="HJG31703.1"/>
    <property type="molecule type" value="Genomic_DNA"/>
</dbReference>
<evidence type="ECO:0000256" key="1">
    <source>
        <dbReference type="SAM" id="Phobius"/>
    </source>
</evidence>
<evidence type="ECO:0000313" key="5">
    <source>
        <dbReference type="Proteomes" id="UP000746751"/>
    </source>
</evidence>
<name>A0A921ITC7_9ACTN</name>
<dbReference type="RefSeq" id="WP_204563230.1">
    <property type="nucleotide sequence ID" value="NZ_JAUEIQ010000003.1"/>
</dbReference>
<accession>A0A921ITC7</accession>
<evidence type="ECO:0000313" key="2">
    <source>
        <dbReference type="EMBL" id="HJG31703.1"/>
    </source>
</evidence>
<reference evidence="3" key="4">
    <citation type="submission" date="2024-05" db="EMBL/GenBank/DDBJ databases">
        <title>Identification and characterization of horizontal gene transfer across gut microbiota members of farm animals based on homology search.</title>
        <authorList>
            <person name="Schwarzerova J."/>
            <person name="Nykrynova M."/>
            <person name="Jureckova K."/>
            <person name="Cejkova D."/>
            <person name="Rychlik I."/>
        </authorList>
    </citation>
    <scope>NUCLEOTIDE SEQUENCE</scope>
    <source>
        <strain evidence="4">15_COKtk</strain>
        <strain evidence="3">176_SSukc20</strain>
    </source>
</reference>
<gene>
    <name evidence="2" type="primary">eutH</name>
    <name evidence="2" type="ORF">K8U80_09980</name>
    <name evidence="3" type="ORF">QVN30_04530</name>
    <name evidence="4" type="ORF">QVN40_10375</name>
</gene>
<feature type="transmembrane region" description="Helical" evidence="1">
    <location>
        <begin position="335"/>
        <end position="356"/>
    </location>
</feature>
<feature type="transmembrane region" description="Helical" evidence="1">
    <location>
        <begin position="7"/>
        <end position="25"/>
    </location>
</feature>
<dbReference type="PANTHER" id="PTHR40089:SF1">
    <property type="entry name" value="ETHANOLAMINE PERMEASE EUTH-RELATED"/>
    <property type="match status" value="1"/>
</dbReference>
<evidence type="ECO:0000313" key="6">
    <source>
        <dbReference type="Proteomes" id="UP001168435"/>
    </source>
</evidence>
<dbReference type="Pfam" id="PF04346">
    <property type="entry name" value="EutH"/>
    <property type="match status" value="1"/>
</dbReference>
<keyword evidence="1" id="KW-0812">Transmembrane</keyword>
<evidence type="ECO:0000313" key="3">
    <source>
        <dbReference type="EMBL" id="MDN0063570.1"/>
    </source>
</evidence>
<dbReference type="GO" id="GO:0034228">
    <property type="term" value="F:ethanolamine transmembrane transporter activity"/>
    <property type="evidence" value="ECO:0007669"/>
    <property type="project" value="InterPro"/>
</dbReference>
<sequence length="406" mass="42741">MEIIGTIVTWIMMICCVIGGISYAIDDQSELGQAFLGGLNIMASMFIPICGLMAAVPFVSQFVLNVIGPVFGLIGADPVVASAFVFPPDCGSFALATEIGQTPDLYPLVIATGFMCASTVAFNIPIGLQSLEKRDHKFLALGTLSGFLSVPFGILISCLIVCFTHPSIATVFASGAATDYVVNLTLGMIAVNMIPLVIICVLMAIGLKLAPEGMMKGFAIFGKVLTGALTAVVVCVIVEHYTGIFSSTIGWGFDPILADEENTSRAVEILGTIAMMLTGALPMVTLIQKYLGKPLAKLGRLAGLDANGSVGLVACLPNGLALFPFIAKMRDEDKVVVFAFLACAGYCLGDFLAFNVNFQPNLLIPILVGQVCGGIIGIIFARLLAVPEVKRMRERGELDEPAVAEA</sequence>
<dbReference type="Proteomes" id="UP001168435">
    <property type="component" value="Unassembled WGS sequence"/>
</dbReference>